<gene>
    <name evidence="1" type="ORF">G8E00_05755</name>
</gene>
<dbReference type="EMBL" id="CP049801">
    <property type="protein sequence ID" value="QIO05488.1"/>
    <property type="molecule type" value="Genomic_DNA"/>
</dbReference>
<proteinExistence type="predicted"/>
<accession>A0A6G8RUM2</accession>
<organism evidence="1 2">
    <name type="scientific">Acinetobacter shaoyimingii</name>
    <dbReference type="NCBI Taxonomy" id="2715164"/>
    <lineage>
        <taxon>Bacteria</taxon>
        <taxon>Pseudomonadati</taxon>
        <taxon>Pseudomonadota</taxon>
        <taxon>Gammaproteobacteria</taxon>
        <taxon>Moraxellales</taxon>
        <taxon>Moraxellaceae</taxon>
        <taxon>Acinetobacter</taxon>
    </lineage>
</organism>
<sequence>MYSLDLNCNTGDVYVRENLVECNLSSLINEDDKINCLNELSDDSFFDYDNEKNFVFNVSFLNEDFHLSMIYNSKKLRLINFKLIYKSYDDFDLKMGNLTAYFDKTNFLNKHFDDEKPYVEYFYSWGVIALYSDLSLNIYFSIRWE</sequence>
<evidence type="ECO:0000313" key="1">
    <source>
        <dbReference type="EMBL" id="QIO05488.1"/>
    </source>
</evidence>
<dbReference type="AlphaFoldDB" id="A0A6G8RUM2"/>
<dbReference type="Proteomes" id="UP000502297">
    <property type="component" value="Chromosome"/>
</dbReference>
<dbReference type="KEGG" id="asha:G8E00_05755"/>
<reference evidence="1 2" key="1">
    <citation type="submission" date="2020-03" db="EMBL/GenBank/DDBJ databases">
        <authorList>
            <person name="Zhu W."/>
        </authorList>
    </citation>
    <scope>NUCLEOTIDE SEQUENCE [LARGE SCALE GENOMIC DNA]</scope>
    <source>
        <strain evidence="1 2">323-1</strain>
    </source>
</reference>
<name>A0A6G8RUM2_9GAMM</name>
<evidence type="ECO:0000313" key="2">
    <source>
        <dbReference type="Proteomes" id="UP000502297"/>
    </source>
</evidence>
<protein>
    <submittedName>
        <fullName evidence="1">Uncharacterized protein</fullName>
    </submittedName>
</protein>
<dbReference type="RefSeq" id="WP_166222579.1">
    <property type="nucleotide sequence ID" value="NZ_CP049801.1"/>
</dbReference>
<keyword evidence="2" id="KW-1185">Reference proteome</keyword>